<dbReference type="InterPro" id="IPR015421">
    <property type="entry name" value="PyrdxlP-dep_Trfase_major"/>
</dbReference>
<feature type="domain" description="Aminotransferase class I/classII large" evidence="7">
    <location>
        <begin position="31"/>
        <end position="387"/>
    </location>
</feature>
<dbReference type="SUPFAM" id="SSF53383">
    <property type="entry name" value="PLP-dependent transferases"/>
    <property type="match status" value="1"/>
</dbReference>
<dbReference type="InterPro" id="IPR004839">
    <property type="entry name" value="Aminotransferase_I/II_large"/>
</dbReference>
<evidence type="ECO:0000256" key="4">
    <source>
        <dbReference type="ARBA" id="ARBA00022679"/>
    </source>
</evidence>
<evidence type="ECO:0000256" key="3">
    <source>
        <dbReference type="ARBA" id="ARBA00022576"/>
    </source>
</evidence>
<dbReference type="GO" id="GO:0008483">
    <property type="term" value="F:transaminase activity"/>
    <property type="evidence" value="ECO:0007669"/>
    <property type="project" value="UniProtKB-KW"/>
</dbReference>
<dbReference type="CDD" id="cd00609">
    <property type="entry name" value="AAT_like"/>
    <property type="match status" value="1"/>
</dbReference>
<proteinExistence type="inferred from homology"/>
<keyword evidence="3 6" id="KW-0032">Aminotransferase</keyword>
<dbReference type="EMBL" id="JAWLKH010000003">
    <property type="protein sequence ID" value="MDV6311155.1"/>
    <property type="molecule type" value="Genomic_DNA"/>
</dbReference>
<dbReference type="InterPro" id="IPR050596">
    <property type="entry name" value="AspAT/PAT-like"/>
</dbReference>
<dbReference type="PANTHER" id="PTHR46383">
    <property type="entry name" value="ASPARTATE AMINOTRANSFERASE"/>
    <property type="match status" value="1"/>
</dbReference>
<dbReference type="Pfam" id="PF00155">
    <property type="entry name" value="Aminotran_1_2"/>
    <property type="match status" value="1"/>
</dbReference>
<dbReference type="RefSeq" id="WP_024498878.1">
    <property type="nucleotide sequence ID" value="NZ_CP091855.1"/>
</dbReference>
<evidence type="ECO:0000256" key="6">
    <source>
        <dbReference type="RuleBase" id="RU000481"/>
    </source>
</evidence>
<dbReference type="Proteomes" id="UP001185922">
    <property type="component" value="Unassembled WGS sequence"/>
</dbReference>
<comment type="cofactor">
    <cofactor evidence="1 6">
        <name>pyridoxal 5'-phosphate</name>
        <dbReference type="ChEBI" id="CHEBI:597326"/>
    </cofactor>
</comment>
<evidence type="ECO:0000313" key="9">
    <source>
        <dbReference type="Proteomes" id="UP001185922"/>
    </source>
</evidence>
<accession>A0AAE4R6C8</accession>
<dbReference type="GeneID" id="77174047"/>
<gene>
    <name evidence="8" type="ORF">R3Q15_04455</name>
</gene>
<evidence type="ECO:0000256" key="1">
    <source>
        <dbReference type="ARBA" id="ARBA00001933"/>
    </source>
</evidence>
<dbReference type="PANTHER" id="PTHR46383:SF2">
    <property type="entry name" value="AMINOTRANSFERASE"/>
    <property type="match status" value="1"/>
</dbReference>
<evidence type="ECO:0000259" key="7">
    <source>
        <dbReference type="Pfam" id="PF00155"/>
    </source>
</evidence>
<keyword evidence="4 6" id="KW-0808">Transferase</keyword>
<dbReference type="InterPro" id="IPR004838">
    <property type="entry name" value="NHTrfase_class1_PyrdxlP-BS"/>
</dbReference>
<keyword evidence="5" id="KW-0663">Pyridoxal phosphate</keyword>
<comment type="similarity">
    <text evidence="2 6">Belongs to the class-I pyridoxal-phosphate-dependent aminotransferase family.</text>
</comment>
<name>A0AAE4R6C8_9ACTN</name>
<organism evidence="8 9">
    <name type="scientific">Gordonia amicalis</name>
    <dbReference type="NCBI Taxonomy" id="89053"/>
    <lineage>
        <taxon>Bacteria</taxon>
        <taxon>Bacillati</taxon>
        <taxon>Actinomycetota</taxon>
        <taxon>Actinomycetes</taxon>
        <taxon>Mycobacteriales</taxon>
        <taxon>Gordoniaceae</taxon>
        <taxon>Gordonia</taxon>
    </lineage>
</organism>
<dbReference type="InterPro" id="IPR015424">
    <property type="entry name" value="PyrdxlP-dep_Trfase"/>
</dbReference>
<dbReference type="GO" id="GO:0006520">
    <property type="term" value="P:amino acid metabolic process"/>
    <property type="evidence" value="ECO:0007669"/>
    <property type="project" value="InterPro"/>
</dbReference>
<dbReference type="Gene3D" id="3.40.640.10">
    <property type="entry name" value="Type I PLP-dependent aspartate aminotransferase-like (Major domain)"/>
    <property type="match status" value="1"/>
</dbReference>
<dbReference type="EC" id="2.6.1.-" evidence="6"/>
<comment type="caution">
    <text evidence="8">The sequence shown here is derived from an EMBL/GenBank/DDBJ whole genome shotgun (WGS) entry which is preliminary data.</text>
</comment>
<evidence type="ECO:0000313" key="8">
    <source>
        <dbReference type="EMBL" id="MDV6311155.1"/>
    </source>
</evidence>
<dbReference type="AlphaFoldDB" id="A0AAE4R6C8"/>
<dbReference type="GO" id="GO:0030170">
    <property type="term" value="F:pyridoxal phosphate binding"/>
    <property type="evidence" value="ECO:0007669"/>
    <property type="project" value="InterPro"/>
</dbReference>
<evidence type="ECO:0000256" key="2">
    <source>
        <dbReference type="ARBA" id="ARBA00007441"/>
    </source>
</evidence>
<sequence>MRISRRAEGIAPFYAMEFARNAAELEEQGHHVVKLNIGEPDFGPPPAVLAAAREVSDGRPLAYTGALGLPELRIAIADFYGRHFGADVDPRRVAVTSGASAALLMTCAALIDPGDGVLIGDPSYPCNRQFAHAFGAQVSLIETSAETRFQLTTDDVERAWTDTTRGVIVATPSNPTGTSVPYDELVAMTDLVAARGGWTIVDEIYLGLSDPGPDGRAPRSILAVDTPGTAETIVVNSFSKYFGMTGWRLGWCIVPDELVGVVERLAQNFYVCPPTPSQYAALACFTPESLAVAEDNRREFARRRHLVIDGLARIGLDVPVVPDGAFYVYVDVSSTGLTAAEFCDRALREAHVALTPGKDFGLAGADRFVRLSYAASTEDLALAVDRLGAFVGVRSGSDTEIA</sequence>
<reference evidence="8" key="1">
    <citation type="submission" date="2023-10" db="EMBL/GenBank/DDBJ databases">
        <title>Development of a sustainable strategy for remediation of hydrocarbon-contaminated territories based on the waste exchange concept.</title>
        <authorList>
            <person name="Krivoruchko A."/>
        </authorList>
    </citation>
    <scope>NUCLEOTIDE SEQUENCE</scope>
    <source>
        <strain evidence="8">IEGM 1279</strain>
    </source>
</reference>
<protein>
    <recommendedName>
        <fullName evidence="6">Aminotransferase</fullName>
        <ecNumber evidence="6">2.6.1.-</ecNumber>
    </recommendedName>
</protein>
<dbReference type="PROSITE" id="PS00105">
    <property type="entry name" value="AA_TRANSFER_CLASS_1"/>
    <property type="match status" value="1"/>
</dbReference>
<evidence type="ECO:0000256" key="5">
    <source>
        <dbReference type="ARBA" id="ARBA00022898"/>
    </source>
</evidence>